<dbReference type="CDD" id="cd08645">
    <property type="entry name" value="FMT_core_GART"/>
    <property type="match status" value="1"/>
</dbReference>
<evidence type="ECO:0000256" key="5">
    <source>
        <dbReference type="ARBA" id="ARBA00047664"/>
    </source>
</evidence>
<proteinExistence type="inferred from homology"/>
<evidence type="ECO:0000313" key="8">
    <source>
        <dbReference type="EMBL" id="NGP89310.1"/>
    </source>
</evidence>
<dbReference type="UniPathway" id="UPA00074">
    <property type="reaction ID" value="UER00126"/>
</dbReference>
<dbReference type="Gene3D" id="3.40.50.170">
    <property type="entry name" value="Formyl transferase, N-terminal domain"/>
    <property type="match status" value="1"/>
</dbReference>
<evidence type="ECO:0000256" key="6">
    <source>
        <dbReference type="HAMAP-Rule" id="MF_01930"/>
    </source>
</evidence>
<keyword evidence="3 6" id="KW-0658">Purine biosynthesis</keyword>
<protein>
    <recommendedName>
        <fullName evidence="6">Phosphoribosylglycinamide formyltransferase</fullName>
        <ecNumber evidence="6">2.1.2.2</ecNumber>
    </recommendedName>
    <alternativeName>
        <fullName evidence="6">5'-phosphoribosylglycinamide transformylase</fullName>
    </alternativeName>
    <alternativeName>
        <fullName evidence="6">GAR transformylase</fullName>
        <shortName evidence="6">GART</shortName>
    </alternativeName>
</protein>
<evidence type="ECO:0000256" key="2">
    <source>
        <dbReference type="ARBA" id="ARBA00022679"/>
    </source>
</evidence>
<evidence type="ECO:0000256" key="3">
    <source>
        <dbReference type="ARBA" id="ARBA00022755"/>
    </source>
</evidence>
<accession>A0A6M1TLG8</accession>
<feature type="binding site" evidence="6">
    <location>
        <begin position="12"/>
        <end position="14"/>
    </location>
    <ligand>
        <name>N(1)-(5-phospho-beta-D-ribosyl)glycinamide</name>
        <dbReference type="ChEBI" id="CHEBI:143788"/>
    </ligand>
</feature>
<organism evidence="8 9">
    <name type="scientific">Fodinibius halophilus</name>
    <dbReference type="NCBI Taxonomy" id="1736908"/>
    <lineage>
        <taxon>Bacteria</taxon>
        <taxon>Pseudomonadati</taxon>
        <taxon>Balneolota</taxon>
        <taxon>Balneolia</taxon>
        <taxon>Balneolales</taxon>
        <taxon>Balneolaceae</taxon>
        <taxon>Fodinibius</taxon>
    </lineage>
</organism>
<dbReference type="GO" id="GO:0004644">
    <property type="term" value="F:phosphoribosylglycinamide formyltransferase activity"/>
    <property type="evidence" value="ECO:0007669"/>
    <property type="project" value="UniProtKB-UniRule"/>
</dbReference>
<dbReference type="PROSITE" id="PS00373">
    <property type="entry name" value="GART"/>
    <property type="match status" value="1"/>
</dbReference>
<comment type="caution">
    <text evidence="6">Lacks conserved residue(s) required for the propagation of feature annotation.</text>
</comment>
<name>A0A6M1TLG8_9BACT</name>
<comment type="pathway">
    <text evidence="1 6">Purine metabolism; IMP biosynthesis via de novo pathway; N(2)-formyl-N(1)-(5-phospho-D-ribosyl)glycinamide from N(1)-(5-phospho-D-ribosyl)glycinamide (10-formyl THF route): step 1/1.</text>
</comment>
<dbReference type="Proteomes" id="UP000479132">
    <property type="component" value="Unassembled WGS sequence"/>
</dbReference>
<evidence type="ECO:0000313" key="9">
    <source>
        <dbReference type="Proteomes" id="UP000479132"/>
    </source>
</evidence>
<comment type="similarity">
    <text evidence="4 6">Belongs to the GART family.</text>
</comment>
<dbReference type="EMBL" id="JAALLS010000018">
    <property type="protein sequence ID" value="NGP89310.1"/>
    <property type="molecule type" value="Genomic_DNA"/>
</dbReference>
<gene>
    <name evidence="6" type="primary">purN</name>
    <name evidence="8" type="ORF">G3569_13200</name>
</gene>
<evidence type="ECO:0000256" key="1">
    <source>
        <dbReference type="ARBA" id="ARBA00005054"/>
    </source>
</evidence>
<dbReference type="GO" id="GO:0005829">
    <property type="term" value="C:cytosol"/>
    <property type="evidence" value="ECO:0007669"/>
    <property type="project" value="TreeGrafter"/>
</dbReference>
<evidence type="ECO:0000259" key="7">
    <source>
        <dbReference type="Pfam" id="PF00551"/>
    </source>
</evidence>
<dbReference type="HAMAP" id="MF_01930">
    <property type="entry name" value="PurN"/>
    <property type="match status" value="1"/>
</dbReference>
<keyword evidence="2 6" id="KW-0808">Transferase</keyword>
<sequence>MFNIVVFASGSGTNFQALIEAVEAGEIDGQIAGLVTNKSEAGAIDRAQKHGIEHTVLAPSQFSSQLDYVDALLEQLNHWQTDLIALAGYMIKVPTEVIEQYPNRIVNIHPSLLPKYGGKGFYGRHVHQAVIDNDEDESGCTVHLVTEEYDDGPILGQRKVPVKDSDDADKLASRVLREEHKLFPEVIAQLINELNSKTNN</sequence>
<feature type="site" description="Raises pKa of active site His" evidence="6">
    <location>
        <position position="150"/>
    </location>
</feature>
<feature type="active site" description="Proton donor" evidence="6">
    <location>
        <position position="109"/>
    </location>
</feature>
<feature type="binding site" evidence="6">
    <location>
        <position position="107"/>
    </location>
    <ligand>
        <name>(6R)-10-formyltetrahydrofolate</name>
        <dbReference type="ChEBI" id="CHEBI:195366"/>
    </ligand>
</feature>
<keyword evidence="9" id="KW-1185">Reference proteome</keyword>
<dbReference type="AlphaFoldDB" id="A0A6M1TLG8"/>
<dbReference type="RefSeq" id="WP_165269987.1">
    <property type="nucleotide sequence ID" value="NZ_JAALLS010000018.1"/>
</dbReference>
<comment type="function">
    <text evidence="6">Catalyzes the transfer of a formyl group from 10-formyltetrahydrofolate to 5-phospho-ribosyl-glycinamide (GAR), producing 5-phospho-ribosyl-N-formylglycinamide (FGAR) and tetrahydrofolate.</text>
</comment>
<dbReference type="NCBIfam" id="TIGR00639">
    <property type="entry name" value="PurN"/>
    <property type="match status" value="1"/>
</dbReference>
<comment type="catalytic activity">
    <reaction evidence="5 6">
        <text>N(1)-(5-phospho-beta-D-ribosyl)glycinamide + (6R)-10-formyltetrahydrofolate = N(2)-formyl-N(1)-(5-phospho-beta-D-ribosyl)glycinamide + (6S)-5,6,7,8-tetrahydrofolate + H(+)</text>
        <dbReference type="Rhea" id="RHEA:15053"/>
        <dbReference type="ChEBI" id="CHEBI:15378"/>
        <dbReference type="ChEBI" id="CHEBI:57453"/>
        <dbReference type="ChEBI" id="CHEBI:143788"/>
        <dbReference type="ChEBI" id="CHEBI:147286"/>
        <dbReference type="ChEBI" id="CHEBI:195366"/>
        <dbReference type="EC" id="2.1.2.2"/>
    </reaction>
</comment>
<evidence type="ECO:0000256" key="4">
    <source>
        <dbReference type="ARBA" id="ARBA00038440"/>
    </source>
</evidence>
<comment type="caution">
    <text evidence="8">The sequence shown here is derived from an EMBL/GenBank/DDBJ whole genome shotgun (WGS) entry which is preliminary data.</text>
</comment>
<dbReference type="InterPro" id="IPR001555">
    <property type="entry name" value="GART_AS"/>
</dbReference>
<dbReference type="PANTHER" id="PTHR43369">
    <property type="entry name" value="PHOSPHORIBOSYLGLYCINAMIDE FORMYLTRANSFERASE"/>
    <property type="match status" value="1"/>
</dbReference>
<dbReference type="InterPro" id="IPR002376">
    <property type="entry name" value="Formyl_transf_N"/>
</dbReference>
<dbReference type="SUPFAM" id="SSF53328">
    <property type="entry name" value="Formyltransferase"/>
    <property type="match status" value="1"/>
</dbReference>
<dbReference type="InterPro" id="IPR036477">
    <property type="entry name" value="Formyl_transf_N_sf"/>
</dbReference>
<dbReference type="InterPro" id="IPR004607">
    <property type="entry name" value="GART"/>
</dbReference>
<dbReference type="Pfam" id="PF00551">
    <property type="entry name" value="Formyl_trans_N"/>
    <property type="match status" value="1"/>
</dbReference>
<dbReference type="PANTHER" id="PTHR43369:SF2">
    <property type="entry name" value="PHOSPHORIBOSYLGLYCINAMIDE FORMYLTRANSFERASE"/>
    <property type="match status" value="1"/>
</dbReference>
<feature type="domain" description="Formyl transferase N-terminal" evidence="7">
    <location>
        <begin position="3"/>
        <end position="187"/>
    </location>
</feature>
<dbReference type="GO" id="GO:0006189">
    <property type="term" value="P:'de novo' IMP biosynthetic process"/>
    <property type="evidence" value="ECO:0007669"/>
    <property type="project" value="UniProtKB-UniRule"/>
</dbReference>
<reference evidence="8 9" key="1">
    <citation type="submission" date="2020-02" db="EMBL/GenBank/DDBJ databases">
        <title>Aliifodinibius halophilus 2W32, complete genome.</title>
        <authorList>
            <person name="Li Y."/>
            <person name="Wu S."/>
        </authorList>
    </citation>
    <scope>NUCLEOTIDE SEQUENCE [LARGE SCALE GENOMIC DNA]</scope>
    <source>
        <strain evidence="8 9">2W32</strain>
    </source>
</reference>
<dbReference type="EC" id="2.1.2.2" evidence="6"/>